<protein>
    <recommendedName>
        <fullName evidence="1">AB hydrolase-1 domain-containing protein</fullName>
    </recommendedName>
</protein>
<dbReference type="OrthoDB" id="8119704at2759"/>
<evidence type="ECO:0000313" key="3">
    <source>
        <dbReference type="Proteomes" id="UP000554235"/>
    </source>
</evidence>
<dbReference type="PANTHER" id="PTHR43139">
    <property type="entry name" value="SI:DKEY-122A22.2"/>
    <property type="match status" value="1"/>
</dbReference>
<dbReference type="EMBL" id="JAADYS010000262">
    <property type="protein sequence ID" value="KAF4471004.1"/>
    <property type="molecule type" value="Genomic_DNA"/>
</dbReference>
<accession>A0A8H4LNF3</accession>
<dbReference type="InterPro" id="IPR000073">
    <property type="entry name" value="AB_hydrolase_1"/>
</dbReference>
<reference evidence="2 3" key="1">
    <citation type="submission" date="2020-01" db="EMBL/GenBank/DDBJ databases">
        <title>Identification and distribution of gene clusters putatively required for synthesis of sphingolipid metabolism inhibitors in phylogenetically diverse species of the filamentous fungus Fusarium.</title>
        <authorList>
            <person name="Kim H.-S."/>
            <person name="Busman M."/>
            <person name="Brown D.W."/>
            <person name="Divon H."/>
            <person name="Uhlig S."/>
            <person name="Proctor R.H."/>
        </authorList>
    </citation>
    <scope>NUCLEOTIDE SEQUENCE [LARGE SCALE GENOMIC DNA]</scope>
    <source>
        <strain evidence="2 3">NRRL 20459</strain>
    </source>
</reference>
<dbReference type="AlphaFoldDB" id="A0A8H4LNF3"/>
<sequence>MPDETASHQELFFRSYNESSSTTIILLHGLFSCSLEWEHVVPHLEDYHLIVPDLPQHSKSRNIGPFSVGLAADSVANLIKNHAHGGKAHVAGLSLGGFVTMELIRRHSALVKSAFVTGATPFSPWQVWAAQRPNLLHYGLLFVMYSGIYRLAEWKTGLKPHDELKEQILANNQWELVKAAYGELAEWQQEAVKDVGQQDKRVLAVCGDQGDNVEGTKDMIEELRRQGHEDGTNSGACVIKGAIHGWNLQFPELFADGIKAWVEEQPLPEGFQSLL</sequence>
<organism evidence="2 3">
    <name type="scientific">Fusarium albosuccineum</name>
    <dbReference type="NCBI Taxonomy" id="1237068"/>
    <lineage>
        <taxon>Eukaryota</taxon>
        <taxon>Fungi</taxon>
        <taxon>Dikarya</taxon>
        <taxon>Ascomycota</taxon>
        <taxon>Pezizomycotina</taxon>
        <taxon>Sordariomycetes</taxon>
        <taxon>Hypocreomycetidae</taxon>
        <taxon>Hypocreales</taxon>
        <taxon>Nectriaceae</taxon>
        <taxon>Fusarium</taxon>
        <taxon>Fusarium decemcellulare species complex</taxon>
    </lineage>
</organism>
<gene>
    <name evidence="2" type="ORF">FALBO_2076</name>
</gene>
<dbReference type="PANTHER" id="PTHR43139:SF65">
    <property type="entry name" value="HYDROLASE FAMILY PROTEIN, PUTATIVE (AFU_ORTHOLOGUE AFUA_6G07060)-RELATED"/>
    <property type="match status" value="1"/>
</dbReference>
<evidence type="ECO:0000259" key="1">
    <source>
        <dbReference type="Pfam" id="PF00561"/>
    </source>
</evidence>
<evidence type="ECO:0000313" key="2">
    <source>
        <dbReference type="EMBL" id="KAF4471004.1"/>
    </source>
</evidence>
<dbReference type="SUPFAM" id="SSF53474">
    <property type="entry name" value="alpha/beta-Hydrolases"/>
    <property type="match status" value="1"/>
</dbReference>
<dbReference type="GO" id="GO:0005783">
    <property type="term" value="C:endoplasmic reticulum"/>
    <property type="evidence" value="ECO:0007669"/>
    <property type="project" value="TreeGrafter"/>
</dbReference>
<dbReference type="InterPro" id="IPR029058">
    <property type="entry name" value="AB_hydrolase_fold"/>
</dbReference>
<dbReference type="Pfam" id="PF00561">
    <property type="entry name" value="Abhydrolase_1"/>
    <property type="match status" value="1"/>
</dbReference>
<name>A0A8H4LNF3_9HYPO</name>
<dbReference type="Proteomes" id="UP000554235">
    <property type="component" value="Unassembled WGS sequence"/>
</dbReference>
<dbReference type="Gene3D" id="3.40.50.1820">
    <property type="entry name" value="alpha/beta hydrolase"/>
    <property type="match status" value="1"/>
</dbReference>
<proteinExistence type="predicted"/>
<keyword evidence="3" id="KW-1185">Reference proteome</keyword>
<comment type="caution">
    <text evidence="2">The sequence shown here is derived from an EMBL/GenBank/DDBJ whole genome shotgun (WGS) entry which is preliminary data.</text>
</comment>
<dbReference type="InterPro" id="IPR052370">
    <property type="entry name" value="Meta-cleavage_hydrolase"/>
</dbReference>
<feature type="domain" description="AB hydrolase-1" evidence="1">
    <location>
        <begin position="23"/>
        <end position="134"/>
    </location>
</feature>